<evidence type="ECO:0000313" key="1">
    <source>
        <dbReference type="EMBL" id="KAK0131419.1"/>
    </source>
</evidence>
<dbReference type="EMBL" id="JAOPHQ010006545">
    <property type="protein sequence ID" value="KAK0131419.1"/>
    <property type="molecule type" value="Genomic_DNA"/>
</dbReference>
<accession>A0AA47M0U8</accession>
<protein>
    <submittedName>
        <fullName evidence="1">Uncharacterized protein</fullName>
    </submittedName>
</protein>
<comment type="caution">
    <text evidence="1">The sequence shown here is derived from an EMBL/GenBank/DDBJ whole genome shotgun (WGS) entry which is preliminary data.</text>
</comment>
<dbReference type="Proteomes" id="UP001174136">
    <property type="component" value="Unassembled WGS sequence"/>
</dbReference>
<name>A0AA47M0U8_MERPO</name>
<proteinExistence type="predicted"/>
<dbReference type="AlphaFoldDB" id="A0AA47M0U8"/>
<sequence>MAYQLSPPAQPLPFLTPPPYQPLLQLLVPSGPPSMTSAASEQQLAVDECHVPGMDQVDSLAELVGLRNNSSNQHSLHTTSSEWHMLRATRCWPDCCCLESIFVNLYDIYKSPKKQGNYTLTRWTLILRDYSKIRHLFHVNQTTLIHWHNKRLKRQECSNLLQGINLPASIPVAPAPLPPVQVCSTAAPPQPGPQHQYHLTAGQAVVKRKSAVPAQHAHPPQSIQGEECGRLLSARDCQLRGSCSLSRQLHLRLPRCLLAPTPPLSLAHLCFGPHKSL</sequence>
<gene>
    <name evidence="1" type="ORF">N1851_033871</name>
</gene>
<evidence type="ECO:0000313" key="2">
    <source>
        <dbReference type="Proteomes" id="UP001174136"/>
    </source>
</evidence>
<organism evidence="1 2">
    <name type="scientific">Merluccius polli</name>
    <name type="common">Benguela hake</name>
    <name type="synonym">Merluccius cadenati</name>
    <dbReference type="NCBI Taxonomy" id="89951"/>
    <lineage>
        <taxon>Eukaryota</taxon>
        <taxon>Metazoa</taxon>
        <taxon>Chordata</taxon>
        <taxon>Craniata</taxon>
        <taxon>Vertebrata</taxon>
        <taxon>Euteleostomi</taxon>
        <taxon>Actinopterygii</taxon>
        <taxon>Neopterygii</taxon>
        <taxon>Teleostei</taxon>
        <taxon>Neoteleostei</taxon>
        <taxon>Acanthomorphata</taxon>
        <taxon>Zeiogadaria</taxon>
        <taxon>Gadariae</taxon>
        <taxon>Gadiformes</taxon>
        <taxon>Gadoidei</taxon>
        <taxon>Merlucciidae</taxon>
        <taxon>Merluccius</taxon>
    </lineage>
</organism>
<reference evidence="1" key="1">
    <citation type="journal article" date="2023" name="Front. Mar. Sci.">
        <title>A new Merluccius polli reference genome to investigate the effects of global change in West African waters.</title>
        <authorList>
            <person name="Mateo J.L."/>
            <person name="Blanco-Fernandez C."/>
            <person name="Garcia-Vazquez E."/>
            <person name="Machado-Schiaffino G."/>
        </authorList>
    </citation>
    <scope>NUCLEOTIDE SEQUENCE</scope>
    <source>
        <strain evidence="1">C29</strain>
        <tissue evidence="1">Fin</tissue>
    </source>
</reference>
<keyword evidence="2" id="KW-1185">Reference proteome</keyword>